<organism evidence="1 2">
    <name type="scientific">Sporosarcina contaminans</name>
    <dbReference type="NCBI Taxonomy" id="633403"/>
    <lineage>
        <taxon>Bacteria</taxon>
        <taxon>Bacillati</taxon>
        <taxon>Bacillota</taxon>
        <taxon>Bacilli</taxon>
        <taxon>Bacillales</taxon>
        <taxon>Caryophanaceae</taxon>
        <taxon>Sporosarcina</taxon>
    </lineage>
</organism>
<gene>
    <name evidence="1" type="ORF">ACFQ38_04185</name>
</gene>
<dbReference type="Proteomes" id="UP001597231">
    <property type="component" value="Unassembled WGS sequence"/>
</dbReference>
<accession>A0ABW3TYA7</accession>
<sequence length="72" mass="7869">MAKTLQLHFNTAAGKQTTLSVDNPRGDLTSEEVEDAMQLIIDANVFEVDGSPLATLKSARLIERNVTELIRA</sequence>
<keyword evidence="2" id="KW-1185">Reference proteome</keyword>
<dbReference type="RefSeq" id="WP_336823923.1">
    <property type="nucleotide sequence ID" value="NZ_JBHTLT010000020.1"/>
</dbReference>
<proteinExistence type="predicted"/>
<protein>
    <submittedName>
        <fullName evidence="1">DUF2922 domain-containing protein</fullName>
    </submittedName>
</protein>
<name>A0ABW3TYA7_9BACL</name>
<dbReference type="InterPro" id="IPR021321">
    <property type="entry name" value="DUF2922"/>
</dbReference>
<comment type="caution">
    <text evidence="1">The sequence shown here is derived from an EMBL/GenBank/DDBJ whole genome shotgun (WGS) entry which is preliminary data.</text>
</comment>
<dbReference type="EMBL" id="JBHTLT010000020">
    <property type="protein sequence ID" value="MFD1204327.1"/>
    <property type="molecule type" value="Genomic_DNA"/>
</dbReference>
<dbReference type="Pfam" id="PF11148">
    <property type="entry name" value="DUF2922"/>
    <property type="match status" value="1"/>
</dbReference>
<evidence type="ECO:0000313" key="1">
    <source>
        <dbReference type="EMBL" id="MFD1204327.1"/>
    </source>
</evidence>
<evidence type="ECO:0000313" key="2">
    <source>
        <dbReference type="Proteomes" id="UP001597231"/>
    </source>
</evidence>
<reference evidence="2" key="1">
    <citation type="journal article" date="2019" name="Int. J. Syst. Evol. Microbiol.">
        <title>The Global Catalogue of Microorganisms (GCM) 10K type strain sequencing project: providing services to taxonomists for standard genome sequencing and annotation.</title>
        <authorList>
            <consortium name="The Broad Institute Genomics Platform"/>
            <consortium name="The Broad Institute Genome Sequencing Center for Infectious Disease"/>
            <person name="Wu L."/>
            <person name="Ma J."/>
        </authorList>
    </citation>
    <scope>NUCLEOTIDE SEQUENCE [LARGE SCALE GENOMIC DNA]</scope>
    <source>
        <strain evidence="2">CCUG 53915</strain>
    </source>
</reference>